<dbReference type="Gene3D" id="1.20.58.1380">
    <property type="match status" value="1"/>
</dbReference>
<dbReference type="GO" id="GO:0031080">
    <property type="term" value="C:nuclear pore outer ring"/>
    <property type="evidence" value="ECO:0007669"/>
    <property type="project" value="TreeGrafter"/>
</dbReference>
<evidence type="ECO:0000256" key="3">
    <source>
        <dbReference type="ARBA" id="ARBA00023242"/>
    </source>
</evidence>
<evidence type="ECO:0000313" key="5">
    <source>
        <dbReference type="EMBL" id="GMM46449.1"/>
    </source>
</evidence>
<dbReference type="Proteomes" id="UP001378960">
    <property type="component" value="Unassembled WGS sequence"/>
</dbReference>
<name>A0AAV5R4G4_PICKL</name>
<feature type="compositionally biased region" description="Acidic residues" evidence="4">
    <location>
        <begin position="991"/>
        <end position="1000"/>
    </location>
</feature>
<keyword evidence="6" id="KW-1185">Reference proteome</keyword>
<evidence type="ECO:0000256" key="1">
    <source>
        <dbReference type="ARBA" id="ARBA00004123"/>
    </source>
</evidence>
<dbReference type="GO" id="GO:0000972">
    <property type="term" value="P:transcription-dependent tethering of RNA polymerase II gene DNA at nuclear periphery"/>
    <property type="evidence" value="ECO:0007669"/>
    <property type="project" value="TreeGrafter"/>
</dbReference>
<protein>
    <recommendedName>
        <fullName evidence="7">Nucleoporin Nup133/Nup155-like N-terminal domain-containing protein</fullName>
    </recommendedName>
</protein>
<comment type="subcellular location">
    <subcellularLocation>
        <location evidence="1">Nucleus</location>
    </subcellularLocation>
</comment>
<dbReference type="GO" id="GO:0016973">
    <property type="term" value="P:poly(A)+ mRNA export from nucleus"/>
    <property type="evidence" value="ECO:0007669"/>
    <property type="project" value="TreeGrafter"/>
</dbReference>
<proteinExistence type="predicted"/>
<dbReference type="GO" id="GO:0006606">
    <property type="term" value="P:protein import into nucleus"/>
    <property type="evidence" value="ECO:0007669"/>
    <property type="project" value="TreeGrafter"/>
</dbReference>
<comment type="caution">
    <text evidence="5">The sequence shown here is derived from an EMBL/GenBank/DDBJ whole genome shotgun (WGS) entry which is preliminary data.</text>
</comment>
<feature type="region of interest" description="Disordered" evidence="4">
    <location>
        <begin position="988"/>
        <end position="1009"/>
    </location>
</feature>
<dbReference type="EMBL" id="BTGB01000003">
    <property type="protein sequence ID" value="GMM46449.1"/>
    <property type="molecule type" value="Genomic_DNA"/>
</dbReference>
<dbReference type="InterPro" id="IPR037624">
    <property type="entry name" value="Nup133-like"/>
</dbReference>
<reference evidence="5 6" key="1">
    <citation type="journal article" date="2023" name="Elife">
        <title>Identification of key yeast species and microbe-microbe interactions impacting larval growth of Drosophila in the wild.</title>
        <authorList>
            <person name="Mure A."/>
            <person name="Sugiura Y."/>
            <person name="Maeda R."/>
            <person name="Honda K."/>
            <person name="Sakurai N."/>
            <person name="Takahashi Y."/>
            <person name="Watada M."/>
            <person name="Katoh T."/>
            <person name="Gotoh A."/>
            <person name="Gotoh Y."/>
            <person name="Taniguchi I."/>
            <person name="Nakamura K."/>
            <person name="Hayashi T."/>
            <person name="Katayama T."/>
            <person name="Uemura T."/>
            <person name="Hattori Y."/>
        </authorList>
    </citation>
    <scope>NUCLEOTIDE SEQUENCE [LARGE SCALE GENOMIC DNA]</scope>
    <source>
        <strain evidence="5 6">PK-24</strain>
    </source>
</reference>
<accession>A0AAV5R4G4</accession>
<sequence length="1136" mass="131630">MDNFTFTATRFGNGIQTPSSNDSVKDINVNVNDNVNVDIDIDNDNSQCQTVLNNSHYSLSSVKINALPKLIENEKILSLKVATDSIAILISNLRILVFDFQNSTINNENNIYAFEYDYKINQYGLLPLCTIIPNPLKPLKPDLIIIDPLSGNLQYFESIKLSPSLSILQNKLIDKIQIYNAEFLTEIKFFDNDSFIILTSQKRIIHISVKDKFGGLSINSNQIYNNRPIISSILSKSYSIREYENSNRIISIKSFNVSPVLKILLVLESNGKITFLNHLKGSSTFTINNSFDLDSIDSNGDQLNFIDCELSLLNNYLDVLIFNIDEKSFKNYRYQLDINSNNNSIKLLHRNHIPSILDSASNELNTTYFQSKLFSIDKLDAFVIKNDNKIILTRKNLEVRNCWYEVILLNDDLNVFSFVQDNFNESLFYLSCNKGVFTLKINTVGDNLDNVFYLKDHINQFLQFSNSTNALVDYNLKKTDNSFSESEIKIALNDILDDLLENKSKFIITSQIFIEQNLQNRFQCIKNLLNYASLNYNISNDNEMSTKLLNACELISLSAKFYELIANNSLENELKSILKEMHYSSSFETFLQDKTKEIVILIANYCSHVLKNGSNEQIIELSSIMRYLLIDAFVKIDDEIKNSIGSDKFSTIFIDHFQFIIDINSVTQNIYSLQDGLSEIEITDKYNEILLGLSCFLYYTTNEIVEFSKINKNDSTRSSELLLKNKDKWIFIFIILNKQSDIIPLVTKYNDLQSLSSLLESKREMVQNLFEQNEFTDIEYANYITDVDNEFDNYMNIYQYEFAESLFKYYIQNDKINIMMTCFDRYSEYLEKFLSTDINYNKFGWIYDIKMKQFSTASTKLANYLNNSVDENIFDRNLQASIGKLSNLVAFGNNENFKQFNNILTLNSIQSSIFNTLLNLGFSSTNGNEHFLWESDYMVNNNLSYFIEDVKRIWNNIIVNKSVSLTDLINFISLSSFEIKNVDFTSNSNDDHDDDHDDEDKEIKNKETKQRPNSAIVEFTSKIYIELIELINTFESFENGNNDIIISNSNDEINYKKKRVWMKLLFRRLALRDDLKEVAKKVILYMEEQNTKFNLTGSELLISNDELLSLNIKDENILKELKKENDLINSSKSFLF</sequence>
<dbReference type="PANTHER" id="PTHR13405">
    <property type="entry name" value="NUCLEAR PORE COMPLEX PROTEIN NUP133"/>
    <property type="match status" value="1"/>
</dbReference>
<dbReference type="PANTHER" id="PTHR13405:SF11">
    <property type="entry name" value="NUCLEAR PORE COMPLEX PROTEIN NUP133"/>
    <property type="match status" value="1"/>
</dbReference>
<dbReference type="SUPFAM" id="SSF117289">
    <property type="entry name" value="Nucleoporin domain"/>
    <property type="match status" value="1"/>
</dbReference>
<gene>
    <name evidence="5" type="ORF">DAPK24_030240</name>
</gene>
<evidence type="ECO:0000313" key="6">
    <source>
        <dbReference type="Proteomes" id="UP001378960"/>
    </source>
</evidence>
<dbReference type="AlphaFoldDB" id="A0AAV5R4G4"/>
<dbReference type="GO" id="GO:0017056">
    <property type="term" value="F:structural constituent of nuclear pore"/>
    <property type="evidence" value="ECO:0007669"/>
    <property type="project" value="InterPro"/>
</dbReference>
<organism evidence="5 6">
    <name type="scientific">Pichia kluyveri</name>
    <name type="common">Yeast</name>
    <dbReference type="NCBI Taxonomy" id="36015"/>
    <lineage>
        <taxon>Eukaryota</taxon>
        <taxon>Fungi</taxon>
        <taxon>Dikarya</taxon>
        <taxon>Ascomycota</taxon>
        <taxon>Saccharomycotina</taxon>
        <taxon>Pichiomycetes</taxon>
        <taxon>Pichiales</taxon>
        <taxon>Pichiaceae</taxon>
        <taxon>Pichia</taxon>
    </lineage>
</organism>
<evidence type="ECO:0008006" key="7">
    <source>
        <dbReference type="Google" id="ProtNLM"/>
    </source>
</evidence>
<evidence type="ECO:0000256" key="2">
    <source>
        <dbReference type="ARBA" id="ARBA00022448"/>
    </source>
</evidence>
<keyword evidence="2" id="KW-0813">Transport</keyword>
<keyword evidence="3" id="KW-0539">Nucleus</keyword>
<evidence type="ECO:0000256" key="4">
    <source>
        <dbReference type="SAM" id="MobiDB-lite"/>
    </source>
</evidence>